<evidence type="ECO:0000313" key="3">
    <source>
        <dbReference type="EMBL" id="EQC27468.1"/>
    </source>
</evidence>
<dbReference type="AlphaFoldDB" id="T0R5Z6"/>
<keyword evidence="2" id="KW-0472">Membrane</keyword>
<evidence type="ECO:0000256" key="2">
    <source>
        <dbReference type="SAM" id="Phobius"/>
    </source>
</evidence>
<evidence type="ECO:0000256" key="1">
    <source>
        <dbReference type="SAM" id="MobiDB-lite"/>
    </source>
</evidence>
<proteinExistence type="predicted"/>
<feature type="compositionally biased region" description="Low complexity" evidence="1">
    <location>
        <begin position="206"/>
        <end position="230"/>
    </location>
</feature>
<protein>
    <recommendedName>
        <fullName evidence="5">Amino acid permease/ SLC12A domain-containing protein</fullName>
    </recommendedName>
</protein>
<dbReference type="GeneID" id="19955518"/>
<accession>T0R5Z6</accession>
<reference evidence="3 4" key="1">
    <citation type="submission" date="2012-04" db="EMBL/GenBank/DDBJ databases">
        <title>The Genome Sequence of Saprolegnia declina VS20.</title>
        <authorList>
            <consortium name="The Broad Institute Genome Sequencing Platform"/>
            <person name="Russ C."/>
            <person name="Nusbaum C."/>
            <person name="Tyler B."/>
            <person name="van West P."/>
            <person name="Dieguez-Uribeondo J."/>
            <person name="de Bruijn I."/>
            <person name="Tripathy S."/>
            <person name="Jiang R."/>
            <person name="Young S.K."/>
            <person name="Zeng Q."/>
            <person name="Gargeya S."/>
            <person name="Fitzgerald M."/>
            <person name="Haas B."/>
            <person name="Abouelleil A."/>
            <person name="Alvarado L."/>
            <person name="Arachchi H.M."/>
            <person name="Berlin A."/>
            <person name="Chapman S.B."/>
            <person name="Goldberg J."/>
            <person name="Griggs A."/>
            <person name="Gujja S."/>
            <person name="Hansen M."/>
            <person name="Howarth C."/>
            <person name="Imamovic A."/>
            <person name="Larimer J."/>
            <person name="McCowen C."/>
            <person name="Montmayeur A."/>
            <person name="Murphy C."/>
            <person name="Neiman D."/>
            <person name="Pearson M."/>
            <person name="Priest M."/>
            <person name="Roberts A."/>
            <person name="Saif S."/>
            <person name="Shea T."/>
            <person name="Sisk P."/>
            <person name="Sykes S."/>
            <person name="Wortman J."/>
            <person name="Nusbaum C."/>
            <person name="Birren B."/>
        </authorList>
    </citation>
    <scope>NUCLEOTIDE SEQUENCE [LARGE SCALE GENOMIC DNA]</scope>
    <source>
        <strain evidence="3 4">VS20</strain>
    </source>
</reference>
<feature type="transmembrane region" description="Helical" evidence="2">
    <location>
        <begin position="13"/>
        <end position="37"/>
    </location>
</feature>
<dbReference type="InParanoid" id="T0R5Z6"/>
<sequence>MAMFSISEQTACVLSIPGAISTAFGCMFAFTKLLTAISKSKLIPAGFHRQYFIYKTPAVALTTGTLVAYCICLIVYYIPSVMNYIFNVCCLRAMTAYSTQCYGYIYVKRHFKHIERRYKSPFGVPGAIFSMAVWSLVIRLALAYYHAYGKHHQSFSDEEKVLFITHVAKFNAGKRSKPSTQKSASAVSSKPSAKTRRSIIKVEVCTKSSTTGQGSAAGSSKVAVSAVSESASKDIAI</sequence>
<keyword evidence="4" id="KW-1185">Reference proteome</keyword>
<gene>
    <name evidence="3" type="ORF">SDRG_14791</name>
</gene>
<organism evidence="3 4">
    <name type="scientific">Saprolegnia diclina (strain VS20)</name>
    <dbReference type="NCBI Taxonomy" id="1156394"/>
    <lineage>
        <taxon>Eukaryota</taxon>
        <taxon>Sar</taxon>
        <taxon>Stramenopiles</taxon>
        <taxon>Oomycota</taxon>
        <taxon>Saprolegniomycetes</taxon>
        <taxon>Saprolegniales</taxon>
        <taxon>Saprolegniaceae</taxon>
        <taxon>Saprolegnia</taxon>
    </lineage>
</organism>
<evidence type="ECO:0008006" key="5">
    <source>
        <dbReference type="Google" id="ProtNLM"/>
    </source>
</evidence>
<dbReference type="VEuPathDB" id="FungiDB:SDRG_14791"/>
<dbReference type="Gene3D" id="1.20.1740.10">
    <property type="entry name" value="Amino acid/polyamine transporter I"/>
    <property type="match status" value="1"/>
</dbReference>
<keyword evidence="2" id="KW-1133">Transmembrane helix</keyword>
<dbReference type="Proteomes" id="UP000030762">
    <property type="component" value="Unassembled WGS sequence"/>
</dbReference>
<dbReference type="STRING" id="1156394.T0R5Z6"/>
<dbReference type="OMA" id="AYCICLI"/>
<dbReference type="RefSeq" id="XP_008619168.1">
    <property type="nucleotide sequence ID" value="XM_008620946.1"/>
</dbReference>
<feature type="transmembrane region" description="Helical" evidence="2">
    <location>
        <begin position="84"/>
        <end position="107"/>
    </location>
</feature>
<keyword evidence="2" id="KW-0812">Transmembrane</keyword>
<dbReference type="OrthoDB" id="78420at2759"/>
<feature type="transmembrane region" description="Helical" evidence="2">
    <location>
        <begin position="127"/>
        <end position="147"/>
    </location>
</feature>
<name>T0R5Z6_SAPDV</name>
<feature type="compositionally biased region" description="Low complexity" evidence="1">
    <location>
        <begin position="182"/>
        <end position="192"/>
    </location>
</feature>
<dbReference type="EMBL" id="JH767208">
    <property type="protein sequence ID" value="EQC27468.1"/>
    <property type="molecule type" value="Genomic_DNA"/>
</dbReference>
<feature type="transmembrane region" description="Helical" evidence="2">
    <location>
        <begin position="58"/>
        <end position="78"/>
    </location>
</feature>
<feature type="region of interest" description="Disordered" evidence="1">
    <location>
        <begin position="174"/>
        <end position="237"/>
    </location>
</feature>
<evidence type="ECO:0000313" key="4">
    <source>
        <dbReference type="Proteomes" id="UP000030762"/>
    </source>
</evidence>